<sequence length="84" mass="9343">MAIATSIDFLRRCIVWPGRPSGDDTALRRLAPEYAWRARLHGTAVPPAGERLPLRCVFTRAFAPQGAPGPLGMWRRQPGEVRYG</sequence>
<protein>
    <submittedName>
        <fullName evidence="1">Uncharacterized protein</fullName>
    </submittedName>
</protein>
<organism evidence="1 2">
    <name type="scientific">Sodalis glossinidius (strain morsitans)</name>
    <dbReference type="NCBI Taxonomy" id="343509"/>
    <lineage>
        <taxon>Bacteria</taxon>
        <taxon>Pseudomonadati</taxon>
        <taxon>Pseudomonadota</taxon>
        <taxon>Gammaproteobacteria</taxon>
        <taxon>Enterobacterales</taxon>
        <taxon>Bruguierivoracaceae</taxon>
        <taxon>Sodalis</taxon>
    </lineage>
</organism>
<name>A0A193QKE6_SODGM</name>
<evidence type="ECO:0000313" key="1">
    <source>
        <dbReference type="EMBL" id="CRL45563.1"/>
    </source>
</evidence>
<dbReference type="RefSeq" id="WP_148203502.1">
    <property type="nucleotide sequence ID" value="NC_007712.1"/>
</dbReference>
<proteinExistence type="predicted"/>
<dbReference type="Proteomes" id="UP000245838">
    <property type="component" value="Chromosome sggmmb4_Chromosome"/>
</dbReference>
<reference evidence="1 2" key="1">
    <citation type="submission" date="2015-05" db="EMBL/GenBank/DDBJ databases">
        <authorList>
            <person name="Goodhead I."/>
        </authorList>
    </citation>
    <scope>NUCLEOTIDE SEQUENCE [LARGE SCALE GENOMIC DNA]</scope>
    <source>
        <strain evidence="2">morsitans</strain>
    </source>
</reference>
<gene>
    <name evidence="1" type="ORF">SGGMMB4_03378</name>
</gene>
<dbReference type="EMBL" id="LN854557">
    <property type="protein sequence ID" value="CRL45563.1"/>
    <property type="molecule type" value="Genomic_DNA"/>
</dbReference>
<evidence type="ECO:0000313" key="2">
    <source>
        <dbReference type="Proteomes" id="UP000245838"/>
    </source>
</evidence>
<accession>A0A193QKE6</accession>
<dbReference type="AlphaFoldDB" id="A0A193QKE6"/>